<name>A0ABX2FN97_9BACT</name>
<protein>
    <submittedName>
        <fullName evidence="2">Uncharacterized protein</fullName>
    </submittedName>
</protein>
<reference evidence="2 3" key="1">
    <citation type="submission" date="2020-05" db="EMBL/GenBank/DDBJ databases">
        <title>Genomic Encyclopedia of Type Strains, Phase IV (KMG-V): Genome sequencing to study the core and pangenomes of soil and plant-associated prokaryotes.</title>
        <authorList>
            <person name="Whitman W."/>
        </authorList>
    </citation>
    <scope>NUCLEOTIDE SEQUENCE [LARGE SCALE GENOMIC DNA]</scope>
    <source>
        <strain evidence="2 3">9A</strain>
    </source>
</reference>
<keyword evidence="1" id="KW-0812">Transmembrane</keyword>
<dbReference type="InterPro" id="IPR054261">
    <property type="entry name" value="DUF6992"/>
</dbReference>
<dbReference type="EMBL" id="JABSNP010000004">
    <property type="protein sequence ID" value="NRT18318.1"/>
    <property type="molecule type" value="Genomic_DNA"/>
</dbReference>
<evidence type="ECO:0000313" key="2">
    <source>
        <dbReference type="EMBL" id="NRT18318.1"/>
    </source>
</evidence>
<dbReference type="Proteomes" id="UP000779507">
    <property type="component" value="Unassembled WGS sequence"/>
</dbReference>
<comment type="caution">
    <text evidence="2">The sequence shown here is derived from an EMBL/GenBank/DDBJ whole genome shotgun (WGS) entry which is preliminary data.</text>
</comment>
<dbReference type="Pfam" id="PF22503">
    <property type="entry name" value="DUF6992"/>
    <property type="match status" value="1"/>
</dbReference>
<evidence type="ECO:0000313" key="3">
    <source>
        <dbReference type="Proteomes" id="UP000779507"/>
    </source>
</evidence>
<keyword evidence="3" id="KW-1185">Reference proteome</keyword>
<feature type="transmembrane region" description="Helical" evidence="1">
    <location>
        <begin position="20"/>
        <end position="39"/>
    </location>
</feature>
<organism evidence="2 3">
    <name type="scientific">Hymenobacter caeli</name>
    <dbReference type="NCBI Taxonomy" id="2735894"/>
    <lineage>
        <taxon>Bacteria</taxon>
        <taxon>Pseudomonadati</taxon>
        <taxon>Bacteroidota</taxon>
        <taxon>Cytophagia</taxon>
        <taxon>Cytophagales</taxon>
        <taxon>Hymenobacteraceae</taxon>
        <taxon>Hymenobacter</taxon>
    </lineage>
</organism>
<keyword evidence="1" id="KW-1133">Transmembrane helix</keyword>
<evidence type="ECO:0000256" key="1">
    <source>
        <dbReference type="SAM" id="Phobius"/>
    </source>
</evidence>
<dbReference type="RefSeq" id="WP_173809068.1">
    <property type="nucleotide sequence ID" value="NZ_JABSNP010000004.1"/>
</dbReference>
<sequence length="166" mass="17690">MPTLDPVALHHARELFEGRGLAVLAAWVLGNVLGSGYYVSETDRRTPAHHFHLMNVCWGLVNAGIAAWGVLNLYRAVPAGLALATEAAAHHHDERLFLFNAGLDVLYVATGFWLARRAAAPGAGHPARLAGFGRSLKWQGGFLLAFDLAMWAGLFASAGPLRAAGV</sequence>
<gene>
    <name evidence="2" type="ORF">HNP98_001135</name>
</gene>
<feature type="transmembrane region" description="Helical" evidence="1">
    <location>
        <begin position="96"/>
        <end position="115"/>
    </location>
</feature>
<keyword evidence="1" id="KW-0472">Membrane</keyword>
<accession>A0ABX2FN97</accession>
<proteinExistence type="predicted"/>
<feature type="transmembrane region" description="Helical" evidence="1">
    <location>
        <begin position="51"/>
        <end position="71"/>
    </location>
</feature>
<feature type="transmembrane region" description="Helical" evidence="1">
    <location>
        <begin position="136"/>
        <end position="156"/>
    </location>
</feature>